<accession>A0A1S8SLB4</accession>
<reference evidence="1 2" key="1">
    <citation type="submission" date="2016-05" db="EMBL/GenBank/DDBJ databases">
        <title>Microbial solvent formation.</title>
        <authorList>
            <person name="Poehlein A."/>
            <person name="Montoya Solano J.D."/>
            <person name="Flitsch S."/>
            <person name="Krabben P."/>
            <person name="Duerre P."/>
            <person name="Daniel R."/>
        </authorList>
    </citation>
    <scope>NUCLEOTIDE SEQUENCE [LARGE SCALE GENOMIC DNA]</scope>
    <source>
        <strain evidence="1 2">DSM 53</strain>
    </source>
</reference>
<sequence>MVIYLRWPQKCFLILAAISRQAPLIELEIADYGSLREDLIVLLKVLDPIFEIIRPDDIRDVISNEGIK</sequence>
<gene>
    <name evidence="1" type="ORF">CLBCK_00780</name>
</gene>
<proteinExistence type="predicted"/>
<protein>
    <submittedName>
        <fullName evidence="1">Uncharacterized protein</fullName>
    </submittedName>
</protein>
<comment type="caution">
    <text evidence="1">The sequence shown here is derived from an EMBL/GenBank/DDBJ whole genome shotgun (WGS) entry which is preliminary data.</text>
</comment>
<evidence type="ECO:0000313" key="1">
    <source>
        <dbReference type="EMBL" id="OOM66122.1"/>
    </source>
</evidence>
<dbReference type="RefSeq" id="WP_241407624.1">
    <property type="nucleotide sequence ID" value="NZ_JABTAE010000001.1"/>
</dbReference>
<name>A0A1S8SLB4_CLOBE</name>
<evidence type="ECO:0000313" key="2">
    <source>
        <dbReference type="Proteomes" id="UP000190973"/>
    </source>
</evidence>
<organism evidence="1 2">
    <name type="scientific">Clostridium beijerinckii</name>
    <name type="common">Clostridium MP</name>
    <dbReference type="NCBI Taxonomy" id="1520"/>
    <lineage>
        <taxon>Bacteria</taxon>
        <taxon>Bacillati</taxon>
        <taxon>Bacillota</taxon>
        <taxon>Clostridia</taxon>
        <taxon>Eubacteriales</taxon>
        <taxon>Clostridiaceae</taxon>
        <taxon>Clostridium</taxon>
    </lineage>
</organism>
<dbReference type="EMBL" id="LZZI01000001">
    <property type="protein sequence ID" value="OOM66122.1"/>
    <property type="molecule type" value="Genomic_DNA"/>
</dbReference>
<dbReference type="AlphaFoldDB" id="A0A1S8SLB4"/>
<dbReference type="Proteomes" id="UP000190973">
    <property type="component" value="Unassembled WGS sequence"/>
</dbReference>